<evidence type="ECO:0008006" key="3">
    <source>
        <dbReference type="Google" id="ProtNLM"/>
    </source>
</evidence>
<organism evidence="1 2">
    <name type="scientific">Pseudonocardia asaccharolytica DSM 44247 = NBRC 16224</name>
    <dbReference type="NCBI Taxonomy" id="1123024"/>
    <lineage>
        <taxon>Bacteria</taxon>
        <taxon>Bacillati</taxon>
        <taxon>Actinomycetota</taxon>
        <taxon>Actinomycetes</taxon>
        <taxon>Pseudonocardiales</taxon>
        <taxon>Pseudonocardiaceae</taxon>
        <taxon>Pseudonocardia</taxon>
    </lineage>
</organism>
<name>A0A511D880_9PSEU</name>
<sequence length="82" mass="8870">MRVNSLDPSLVAGYKLEPYDLGTLFTEAEVDAINAAQWEGQAQWAASVPGAEVITVPDTTHYGQNQRPDAVVEAIRQAIARS</sequence>
<evidence type="ECO:0000313" key="2">
    <source>
        <dbReference type="Proteomes" id="UP000321328"/>
    </source>
</evidence>
<dbReference type="Gene3D" id="3.40.50.1820">
    <property type="entry name" value="alpha/beta hydrolase"/>
    <property type="match status" value="1"/>
</dbReference>
<protein>
    <recommendedName>
        <fullName evidence="3">AB hydrolase-1 domain-containing protein</fullName>
    </recommendedName>
</protein>
<evidence type="ECO:0000313" key="1">
    <source>
        <dbReference type="EMBL" id="GEL20623.1"/>
    </source>
</evidence>
<dbReference type="SUPFAM" id="SSF53474">
    <property type="entry name" value="alpha/beta-Hydrolases"/>
    <property type="match status" value="1"/>
</dbReference>
<dbReference type="EMBL" id="BJVI01000080">
    <property type="protein sequence ID" value="GEL20623.1"/>
    <property type="molecule type" value="Genomic_DNA"/>
</dbReference>
<reference evidence="1 2" key="1">
    <citation type="submission" date="2019-07" db="EMBL/GenBank/DDBJ databases">
        <title>Whole genome shotgun sequence of Pseudonocardia asaccharolytica NBRC 16224.</title>
        <authorList>
            <person name="Hosoyama A."/>
            <person name="Uohara A."/>
            <person name="Ohji S."/>
            <person name="Ichikawa N."/>
        </authorList>
    </citation>
    <scope>NUCLEOTIDE SEQUENCE [LARGE SCALE GENOMIC DNA]</scope>
    <source>
        <strain evidence="1 2">NBRC 16224</strain>
    </source>
</reference>
<gene>
    <name evidence="1" type="ORF">PA7_44600</name>
</gene>
<dbReference type="AlphaFoldDB" id="A0A511D880"/>
<keyword evidence="2" id="KW-1185">Reference proteome</keyword>
<proteinExistence type="predicted"/>
<comment type="caution">
    <text evidence="1">The sequence shown here is derived from an EMBL/GenBank/DDBJ whole genome shotgun (WGS) entry which is preliminary data.</text>
</comment>
<dbReference type="Proteomes" id="UP000321328">
    <property type="component" value="Unassembled WGS sequence"/>
</dbReference>
<dbReference type="InterPro" id="IPR029058">
    <property type="entry name" value="AB_hydrolase_fold"/>
</dbReference>
<accession>A0A511D880</accession>
<dbReference type="STRING" id="1123024.GCA_000423625_00479"/>